<evidence type="ECO:0000256" key="3">
    <source>
        <dbReference type="ARBA" id="ARBA00022490"/>
    </source>
</evidence>
<keyword evidence="4" id="KW-0853">WD repeat</keyword>
<feature type="compositionally biased region" description="Basic and acidic residues" evidence="10">
    <location>
        <begin position="336"/>
        <end position="347"/>
    </location>
</feature>
<evidence type="ECO:0000256" key="4">
    <source>
        <dbReference type="ARBA" id="ARBA00022574"/>
    </source>
</evidence>
<keyword evidence="12" id="KW-0282">Flagellum</keyword>
<keyword evidence="3" id="KW-0963">Cytoplasm</keyword>
<dbReference type="PANTHER" id="PTHR14885">
    <property type="entry name" value="CILIA- AND FLAGELLA-ASSOCIATED PROTEIN 43-RELATED"/>
    <property type="match status" value="1"/>
</dbReference>
<dbReference type="PROSITE" id="PS51328">
    <property type="entry name" value="L_LECTIN_LIKE"/>
    <property type="match status" value="1"/>
</dbReference>
<feature type="region of interest" description="Disordered" evidence="10">
    <location>
        <begin position="562"/>
        <end position="602"/>
    </location>
</feature>
<keyword evidence="5" id="KW-0677">Repeat</keyword>
<evidence type="ECO:0000256" key="8">
    <source>
        <dbReference type="ARBA" id="ARBA00023273"/>
    </source>
</evidence>
<evidence type="ECO:0000256" key="9">
    <source>
        <dbReference type="SAM" id="Coils"/>
    </source>
</evidence>
<accession>A0A6S7H3Q7</accession>
<dbReference type="SUPFAM" id="SSF49899">
    <property type="entry name" value="Concanavalin A-like lectins/glucanases"/>
    <property type="match status" value="1"/>
</dbReference>
<dbReference type="AlphaFoldDB" id="A0A6S7H3Q7"/>
<dbReference type="GO" id="GO:0016020">
    <property type="term" value="C:membrane"/>
    <property type="evidence" value="ECO:0007669"/>
    <property type="project" value="InterPro"/>
</dbReference>
<evidence type="ECO:0000313" key="12">
    <source>
        <dbReference type="EMBL" id="CAB3998605.1"/>
    </source>
</evidence>
<feature type="coiled-coil region" evidence="9">
    <location>
        <begin position="619"/>
        <end position="674"/>
    </location>
</feature>
<feature type="compositionally biased region" description="Acidic residues" evidence="10">
    <location>
        <begin position="569"/>
        <end position="596"/>
    </location>
</feature>
<proteinExistence type="predicted"/>
<protein>
    <submittedName>
        <fullName evidence="12">Cilia- and flagella-associated 44-like isoform X1</fullName>
    </submittedName>
</protein>
<dbReference type="EMBL" id="CACRXK020003397">
    <property type="protein sequence ID" value="CAB3998605.1"/>
    <property type="molecule type" value="Genomic_DNA"/>
</dbReference>
<dbReference type="OrthoDB" id="1935234at2759"/>
<dbReference type="InterPro" id="IPR013320">
    <property type="entry name" value="ConA-like_dom_sf"/>
</dbReference>
<sequence length="915" mass="105737">MAVSWLLRVLLLVCSFFEYLADDSQRVNRFEYKFSFKGPHLVNKKGQVPFWTVGGSAIPSDDQVRITPSLRDKRGYMWSKNQYSSDSFEIEVTLKVTGQGRVGADGMAIWFTETQGEEGSVFGSSSPWKGLGILLDSFDNDGQNNNPFISIMTNDGTMSYDHHTDGGNQQGGCLRNFRNRPYPVRVKARYYENVLTWDALNSSKPDDNYQDPKDVNAIKEAKDNIGDYKLKTAGDYVVPEDQRVNAEIKLMQLLQLLDQIHYYKRNFNKRLLALRDRKLRIIEEVKECVNHLKYIQSKLDVSLHKPLPIVPELKPEEVPERKMEYTKETLYAFKKKQDNKTDKRPDDGGGGGFGGFGVSESKPPQSTAGGRDRTFSNVSVLSGGRPRSSQSTKTDPHLSDTISETVEESLSSLQLQLQQQEQIRMKYEQDRLLKRVQFLLTNFDGEVKTLRHEKSQYEVTLKNAELRHVTLFEELMLLKEFEKREYTFATRVLTKEDEQEEMEDKVDDCQMKLEIKKEEIEKLQEQEKSLLSAFSSMIGENNKFEGFLTRVFKKKIKRAKKKDESRDGSDDDSDDDDSDEEFSSSEESNSDEETLDDSICPPGCDQTLFDQVCQLRESRLDIEESLAEEKKALEALKKEHEALNKKCKVIESALIAATSELEAFQREKQQKLNELDVVVTIKLHQIQYIINNLMPLDLSTCLVFVSSDQQRLQKRIKELEQEKAEQKRLFRENRQMHVQLKRDKKGREAEISELEEKVKNMQMLKFGRLVDLERLENVTVNRTAEELKERLRQQELQNANELAKWEKKIQVYKQKLTQRTRENTGRLNTSTLFYQEREELEQKLDAKQKSLGAEYSGNRKADLRERHRLIQLVQLQAQEIDALKDEITVLSRKGGHILPPSQPPLPSAQTAIPNM</sequence>
<dbReference type="InterPro" id="IPR005052">
    <property type="entry name" value="Lectin_leg"/>
</dbReference>
<feature type="chain" id="PRO_5043803510" evidence="11">
    <location>
        <begin position="22"/>
        <end position="915"/>
    </location>
</feature>
<keyword evidence="12" id="KW-0969">Cilium</keyword>
<dbReference type="Gene3D" id="2.60.120.200">
    <property type="match status" value="1"/>
</dbReference>
<keyword evidence="6 9" id="KW-0175">Coiled coil</keyword>
<feature type="coiled-coil region" evidence="9">
    <location>
        <begin position="702"/>
        <end position="822"/>
    </location>
</feature>
<dbReference type="GO" id="GO:0005929">
    <property type="term" value="C:cilium"/>
    <property type="evidence" value="ECO:0007669"/>
    <property type="project" value="UniProtKB-SubCell"/>
</dbReference>
<gene>
    <name evidence="12" type="ORF">PACLA_8A054862</name>
</gene>
<evidence type="ECO:0000256" key="1">
    <source>
        <dbReference type="ARBA" id="ARBA00004138"/>
    </source>
</evidence>
<keyword evidence="7" id="KW-0206">Cytoskeleton</keyword>
<evidence type="ECO:0000256" key="2">
    <source>
        <dbReference type="ARBA" id="ARBA00004245"/>
    </source>
</evidence>
<evidence type="ECO:0000256" key="5">
    <source>
        <dbReference type="ARBA" id="ARBA00022737"/>
    </source>
</evidence>
<feature type="coiled-coil region" evidence="9">
    <location>
        <begin position="499"/>
        <end position="533"/>
    </location>
</feature>
<keyword evidence="11" id="KW-0732">Signal</keyword>
<feature type="signal peptide" evidence="11">
    <location>
        <begin position="1"/>
        <end position="21"/>
    </location>
</feature>
<evidence type="ECO:0000256" key="10">
    <source>
        <dbReference type="SAM" id="MobiDB-lite"/>
    </source>
</evidence>
<feature type="region of interest" description="Disordered" evidence="10">
    <location>
        <begin position="336"/>
        <end position="402"/>
    </location>
</feature>
<feature type="coiled-coil region" evidence="9">
    <location>
        <begin position="403"/>
        <end position="467"/>
    </location>
</feature>
<evidence type="ECO:0000256" key="7">
    <source>
        <dbReference type="ARBA" id="ARBA00023212"/>
    </source>
</evidence>
<evidence type="ECO:0000256" key="11">
    <source>
        <dbReference type="SAM" id="SignalP"/>
    </source>
</evidence>
<dbReference type="Pfam" id="PF25828">
    <property type="entry name" value="CC_Cfap43"/>
    <property type="match status" value="1"/>
</dbReference>
<evidence type="ECO:0000313" key="13">
    <source>
        <dbReference type="Proteomes" id="UP001152795"/>
    </source>
</evidence>
<keyword evidence="8" id="KW-0966">Cell projection</keyword>
<dbReference type="Proteomes" id="UP001152795">
    <property type="component" value="Unassembled WGS sequence"/>
</dbReference>
<comment type="caution">
    <text evidence="12">The sequence shown here is derived from an EMBL/GenBank/DDBJ whole genome shotgun (WGS) entry which is preliminary data.</text>
</comment>
<organism evidence="12 13">
    <name type="scientific">Paramuricea clavata</name>
    <name type="common">Red gorgonian</name>
    <name type="synonym">Violescent sea-whip</name>
    <dbReference type="NCBI Taxonomy" id="317549"/>
    <lineage>
        <taxon>Eukaryota</taxon>
        <taxon>Metazoa</taxon>
        <taxon>Cnidaria</taxon>
        <taxon>Anthozoa</taxon>
        <taxon>Octocorallia</taxon>
        <taxon>Malacalcyonacea</taxon>
        <taxon>Plexauridae</taxon>
        <taxon>Paramuricea</taxon>
    </lineage>
</organism>
<reference evidence="12" key="1">
    <citation type="submission" date="2020-04" db="EMBL/GenBank/DDBJ databases">
        <authorList>
            <person name="Alioto T."/>
            <person name="Alioto T."/>
            <person name="Gomez Garrido J."/>
        </authorList>
    </citation>
    <scope>NUCLEOTIDE SEQUENCE</scope>
    <source>
        <strain evidence="12">A484AB</strain>
    </source>
</reference>
<keyword evidence="13" id="KW-1185">Reference proteome</keyword>
<evidence type="ECO:0000256" key="6">
    <source>
        <dbReference type="ARBA" id="ARBA00023054"/>
    </source>
</evidence>
<feature type="compositionally biased region" description="Gly residues" evidence="10">
    <location>
        <begin position="348"/>
        <end position="357"/>
    </location>
</feature>
<dbReference type="Pfam" id="PF03388">
    <property type="entry name" value="Lectin_leg-like"/>
    <property type="match status" value="1"/>
</dbReference>
<feature type="region of interest" description="Disordered" evidence="10">
    <location>
        <begin position="894"/>
        <end position="915"/>
    </location>
</feature>
<comment type="subcellular location">
    <subcellularLocation>
        <location evidence="1">Cell projection</location>
        <location evidence="1">Cilium</location>
    </subcellularLocation>
    <subcellularLocation>
        <location evidence="2">Cytoplasm</location>
        <location evidence="2">Cytoskeleton</location>
    </subcellularLocation>
</comment>
<dbReference type="GO" id="GO:0005856">
    <property type="term" value="C:cytoskeleton"/>
    <property type="evidence" value="ECO:0007669"/>
    <property type="project" value="UniProtKB-SubCell"/>
</dbReference>
<dbReference type="PANTHER" id="PTHR14885:SF3">
    <property type="entry name" value="CILIA- AND FLAGELLA-ASSOCIATED PROTEIN 44"/>
    <property type="match status" value="1"/>
</dbReference>
<name>A0A6S7H3Q7_PARCT</name>